<feature type="transmembrane region" description="Helical" evidence="1">
    <location>
        <begin position="356"/>
        <end position="379"/>
    </location>
</feature>
<feature type="transmembrane region" description="Helical" evidence="1">
    <location>
        <begin position="140"/>
        <end position="161"/>
    </location>
</feature>
<proteinExistence type="predicted"/>
<evidence type="ECO:0000256" key="1">
    <source>
        <dbReference type="SAM" id="Phobius"/>
    </source>
</evidence>
<feature type="transmembrane region" description="Helical" evidence="1">
    <location>
        <begin position="261"/>
        <end position="281"/>
    </location>
</feature>
<protein>
    <submittedName>
        <fullName evidence="3">Tripartite tricarboxylate transporter TctA</fullName>
    </submittedName>
</protein>
<dbReference type="AlphaFoldDB" id="A0A511RK27"/>
<reference evidence="3 4" key="1">
    <citation type="submission" date="2019-07" db="EMBL/GenBank/DDBJ databases">
        <title>Whole genome shotgun sequence of Oceanithermus desulfurans NBRC 100063.</title>
        <authorList>
            <person name="Hosoyama A."/>
            <person name="Uohara A."/>
            <person name="Ohji S."/>
            <person name="Ichikawa N."/>
        </authorList>
    </citation>
    <scope>NUCLEOTIDE SEQUENCE [LARGE SCALE GENOMIC DNA]</scope>
    <source>
        <strain evidence="3 4">NBRC 100063</strain>
    </source>
</reference>
<evidence type="ECO:0000313" key="4">
    <source>
        <dbReference type="Proteomes" id="UP000321827"/>
    </source>
</evidence>
<sequence length="501" mass="52380">MDVLAQLAHGFEVALAPLNLFLAFAGAFLGTLIGALPGIGPVNGVAILIPIAYALKLPPESALILLAGVYYGAEYGGRISSILLNVPGDAGAVITTLDGYPMAQKGKAGEALALSALSSFIGGTLAVIGLTLFAPYLAEWAIRFGPAEYFALMVFAFTTLASLAGKNPVKALIASVFGLMLATVGIDPGSGVPRFTFGELKLYDGVDFLVVAIGLFAISEVLTLMEHTFLGTATRVKVETALVSLKTFMGSLWTILRSSLIGFFIGVLPGAGASIASAVAYTTEKRLVDREGTFGTGDPRGVAAPEAANNAASGGAMVPMLTLGVPGSGTTAVLLGALMMFNVTPGPLIFEQRPEIVWGLIASMYIGNVMLLVLNLPLVGWFARILTVPRWFLVPAIAALSFIGVYAVNNSAFDLLFMTGIGVVGYLMRKAGFPLAPVILGLVLGRLMEINLRRALAISGGDYSILYASPLSKVLWALAILSLFFPWLAGRFAARRVPEGE</sequence>
<keyword evidence="1" id="KW-0812">Transmembrane</keyword>
<dbReference type="PANTHER" id="PTHR35342:SF5">
    <property type="entry name" value="TRICARBOXYLIC TRANSPORT PROTEIN"/>
    <property type="match status" value="1"/>
</dbReference>
<dbReference type="OrthoDB" id="9781349at2"/>
<name>A0A511RK27_9DEIN</name>
<dbReference type="EMBL" id="BJXN01000008">
    <property type="protein sequence ID" value="GEM90000.1"/>
    <property type="molecule type" value="Genomic_DNA"/>
</dbReference>
<evidence type="ECO:0000313" key="3">
    <source>
        <dbReference type="EMBL" id="GEM90000.1"/>
    </source>
</evidence>
<keyword evidence="1" id="KW-1133">Transmembrane helix</keyword>
<keyword evidence="1" id="KW-0472">Membrane</keyword>
<accession>A0A511RK27</accession>
<feature type="transmembrane region" description="Helical" evidence="1">
    <location>
        <begin position="391"/>
        <end position="409"/>
    </location>
</feature>
<feature type="transmembrane region" description="Helical" evidence="1">
    <location>
        <begin position="20"/>
        <end position="53"/>
    </location>
</feature>
<dbReference type="InterPro" id="IPR002823">
    <property type="entry name" value="DUF112_TM"/>
</dbReference>
<dbReference type="PANTHER" id="PTHR35342">
    <property type="entry name" value="TRICARBOXYLIC TRANSPORT PROTEIN"/>
    <property type="match status" value="1"/>
</dbReference>
<feature type="transmembrane region" description="Helical" evidence="1">
    <location>
        <begin position="415"/>
        <end position="444"/>
    </location>
</feature>
<feature type="domain" description="DUF112" evidence="2">
    <location>
        <begin position="20"/>
        <end position="440"/>
    </location>
</feature>
<comment type="caution">
    <text evidence="3">The sequence shown here is derived from an EMBL/GenBank/DDBJ whole genome shotgun (WGS) entry which is preliminary data.</text>
</comment>
<dbReference type="Pfam" id="PF01970">
    <property type="entry name" value="TctA"/>
    <property type="match status" value="1"/>
</dbReference>
<evidence type="ECO:0000259" key="2">
    <source>
        <dbReference type="Pfam" id="PF01970"/>
    </source>
</evidence>
<dbReference type="Proteomes" id="UP000321827">
    <property type="component" value="Unassembled WGS sequence"/>
</dbReference>
<organism evidence="3 4">
    <name type="scientific">Oceanithermus desulfurans NBRC 100063</name>
    <dbReference type="NCBI Taxonomy" id="1227550"/>
    <lineage>
        <taxon>Bacteria</taxon>
        <taxon>Thermotogati</taxon>
        <taxon>Deinococcota</taxon>
        <taxon>Deinococci</taxon>
        <taxon>Thermales</taxon>
        <taxon>Thermaceae</taxon>
        <taxon>Oceanithermus</taxon>
    </lineage>
</organism>
<feature type="transmembrane region" description="Helical" evidence="1">
    <location>
        <begin position="323"/>
        <end position="344"/>
    </location>
</feature>
<gene>
    <name evidence="3" type="ORF">ODE01S_14340</name>
</gene>
<feature type="transmembrane region" description="Helical" evidence="1">
    <location>
        <begin position="465"/>
        <end position="489"/>
    </location>
</feature>
<feature type="transmembrane region" description="Helical" evidence="1">
    <location>
        <begin position="168"/>
        <end position="186"/>
    </location>
</feature>
<dbReference type="RefSeq" id="WP_147147349.1">
    <property type="nucleotide sequence ID" value="NZ_BJXN01000008.1"/>
</dbReference>
<feature type="transmembrane region" description="Helical" evidence="1">
    <location>
        <begin position="111"/>
        <end position="134"/>
    </location>
</feature>
<feature type="transmembrane region" description="Helical" evidence="1">
    <location>
        <begin position="206"/>
        <end position="224"/>
    </location>
</feature>